<proteinExistence type="inferred from homology"/>
<dbReference type="SUPFAM" id="SSF54236">
    <property type="entry name" value="Ubiquitin-like"/>
    <property type="match status" value="1"/>
</dbReference>
<gene>
    <name evidence="8" type="ORF">CROE0942_LOCUS10661</name>
    <name evidence="12" type="ORF">FNF27_03403</name>
    <name evidence="11" type="ORF">FNF28_02229</name>
    <name evidence="9" type="ORF">FNF29_06770</name>
    <name evidence="10" type="ORF">FNF31_03811</name>
</gene>
<dbReference type="InterPro" id="IPR029071">
    <property type="entry name" value="Ubiquitin-like_domsf"/>
</dbReference>
<comment type="similarity">
    <text evidence="1">In the N-terminal section; belongs to the ubiquitin family.</text>
</comment>
<keyword evidence="6" id="KW-0687">Ribonucleoprotein</keyword>
<dbReference type="OrthoDB" id="428577at2759"/>
<dbReference type="EMBL" id="VLTM01000035">
    <property type="protein sequence ID" value="KAA0161528.1"/>
    <property type="molecule type" value="Genomic_DNA"/>
</dbReference>
<keyword evidence="5" id="KW-0689">Ribosomal protein</keyword>
<dbReference type="Proteomes" id="UP000325113">
    <property type="component" value="Unassembled WGS sequence"/>
</dbReference>
<dbReference type="Gene3D" id="6.20.50.150">
    <property type="match status" value="1"/>
</dbReference>
<name>A0A5A8C5S7_CAFRO</name>
<dbReference type="InterPro" id="IPR000626">
    <property type="entry name" value="Ubiquitin-like_dom"/>
</dbReference>
<dbReference type="SUPFAM" id="SSF57829">
    <property type="entry name" value="Zn-binding ribosomal proteins"/>
    <property type="match status" value="1"/>
</dbReference>
<dbReference type="InterPro" id="IPR050158">
    <property type="entry name" value="Ubiquitin_ubiquitin-like"/>
</dbReference>
<evidence type="ECO:0000313" key="8">
    <source>
        <dbReference type="EMBL" id="CAD8566282.1"/>
    </source>
</evidence>
<evidence type="ECO:0000256" key="1">
    <source>
        <dbReference type="ARBA" id="ARBA00008373"/>
    </source>
</evidence>
<sequence>MQIFVKALSGKTLALEVAGDADARVVKAAVQDVEGVPMGMQTLMAGGRALVDGTTLSEAGLTAEATIEVFVALDGGVKKRKKKVYTTPKVIKRKHKSEKLATLKFYKVDDDGKIVKQRLECPSCGVGVFMALHHNRHYCGRCGRTAPREEA</sequence>
<dbReference type="EMBL" id="VLTN01000054">
    <property type="protein sequence ID" value="KAA0148383.1"/>
    <property type="molecule type" value="Genomic_DNA"/>
</dbReference>
<dbReference type="PRINTS" id="PR00348">
    <property type="entry name" value="UBIQUITIN"/>
</dbReference>
<dbReference type="Pfam" id="PF01599">
    <property type="entry name" value="Ribosomal_S27"/>
    <property type="match status" value="1"/>
</dbReference>
<keyword evidence="4" id="KW-0862">Zinc</keyword>
<dbReference type="Proteomes" id="UP000324907">
    <property type="component" value="Unassembled WGS sequence"/>
</dbReference>
<dbReference type="Proteomes" id="UP000322899">
    <property type="component" value="Unassembled WGS sequence"/>
</dbReference>
<dbReference type="SMART" id="SM01402">
    <property type="entry name" value="Ribosomal_S27"/>
    <property type="match status" value="1"/>
</dbReference>
<dbReference type="EMBL" id="HBET01015851">
    <property type="protein sequence ID" value="CAD8566282.1"/>
    <property type="molecule type" value="Transcribed_RNA"/>
</dbReference>
<evidence type="ECO:0000313" key="13">
    <source>
        <dbReference type="Proteomes" id="UP000322899"/>
    </source>
</evidence>
<evidence type="ECO:0000259" key="7">
    <source>
        <dbReference type="PROSITE" id="PS50053"/>
    </source>
</evidence>
<dbReference type="OMA" id="HANRHYC"/>
<evidence type="ECO:0000313" key="12">
    <source>
        <dbReference type="EMBL" id="KAA0175105.1"/>
    </source>
</evidence>
<dbReference type="GO" id="GO:1990904">
    <property type="term" value="C:ribonucleoprotein complex"/>
    <property type="evidence" value="ECO:0007669"/>
    <property type="project" value="UniProtKB-KW"/>
</dbReference>
<dbReference type="GO" id="GO:0005840">
    <property type="term" value="C:ribosome"/>
    <property type="evidence" value="ECO:0007669"/>
    <property type="project" value="UniProtKB-KW"/>
</dbReference>
<comment type="similarity">
    <text evidence="2">In the C-terminal section; belongs to the eukaryotic ribosomal protein eS31 family.</text>
</comment>
<dbReference type="Proteomes" id="UP000323011">
    <property type="component" value="Unassembled WGS sequence"/>
</dbReference>
<feature type="domain" description="Ubiquitin-like" evidence="7">
    <location>
        <begin position="1"/>
        <end position="76"/>
    </location>
</feature>
<dbReference type="InterPro" id="IPR002906">
    <property type="entry name" value="Ribosomal_eS31"/>
</dbReference>
<dbReference type="Gene3D" id="3.10.20.90">
    <property type="entry name" value="Phosphatidylinositol 3-kinase Catalytic Subunit, Chain A, domain 1"/>
    <property type="match status" value="1"/>
</dbReference>
<dbReference type="AlphaFoldDB" id="A0A5A8C5S7"/>
<evidence type="ECO:0000256" key="5">
    <source>
        <dbReference type="ARBA" id="ARBA00022980"/>
    </source>
</evidence>
<accession>A0A5A8C5S7</accession>
<dbReference type="InterPro" id="IPR019956">
    <property type="entry name" value="Ubiquitin_dom"/>
</dbReference>
<dbReference type="SMART" id="SM00213">
    <property type="entry name" value="UBQ"/>
    <property type="match status" value="1"/>
</dbReference>
<evidence type="ECO:0000256" key="6">
    <source>
        <dbReference type="ARBA" id="ARBA00023274"/>
    </source>
</evidence>
<evidence type="ECO:0000256" key="2">
    <source>
        <dbReference type="ARBA" id="ARBA00009891"/>
    </source>
</evidence>
<evidence type="ECO:0000256" key="4">
    <source>
        <dbReference type="ARBA" id="ARBA00022833"/>
    </source>
</evidence>
<dbReference type="Pfam" id="PF00240">
    <property type="entry name" value="ubiquitin"/>
    <property type="match status" value="1"/>
</dbReference>
<evidence type="ECO:0000313" key="14">
    <source>
        <dbReference type="Proteomes" id="UP000323011"/>
    </source>
</evidence>
<dbReference type="EMBL" id="VLTO01000016">
    <property type="protein sequence ID" value="KAA0175105.1"/>
    <property type="molecule type" value="Genomic_DNA"/>
</dbReference>
<keyword evidence="14" id="KW-1185">Reference proteome</keyword>
<dbReference type="EMBL" id="VLTL01000024">
    <property type="protein sequence ID" value="KAA0169275.1"/>
    <property type="molecule type" value="Genomic_DNA"/>
</dbReference>
<dbReference type="PROSITE" id="PS50053">
    <property type="entry name" value="UBIQUITIN_2"/>
    <property type="match status" value="1"/>
</dbReference>
<reference evidence="8" key="2">
    <citation type="submission" date="2021-01" db="EMBL/GenBank/DDBJ databases">
        <authorList>
            <person name="Corre E."/>
            <person name="Pelletier E."/>
            <person name="Niang G."/>
            <person name="Scheremetjew M."/>
            <person name="Finn R."/>
            <person name="Kale V."/>
            <person name="Holt S."/>
            <person name="Cochrane G."/>
            <person name="Meng A."/>
            <person name="Brown T."/>
            <person name="Cohen L."/>
        </authorList>
    </citation>
    <scope>NUCLEOTIDE SEQUENCE</scope>
    <source>
        <strain evidence="8">E4-10</strain>
    </source>
</reference>
<reference evidence="13 14" key="1">
    <citation type="submission" date="2019-07" db="EMBL/GenBank/DDBJ databases">
        <title>Genomes of Cafeteria roenbergensis.</title>
        <authorList>
            <person name="Fischer M.G."/>
            <person name="Hackl T."/>
            <person name="Roman M."/>
        </authorList>
    </citation>
    <scope>NUCLEOTIDE SEQUENCE [LARGE SCALE GENOMIC DNA]</scope>
    <source>
        <strain evidence="9 14">BVI</strain>
        <strain evidence="10 16">Cflag</strain>
        <strain evidence="12 13">E4-10P</strain>
        <strain evidence="11 15">RCC970-E3</strain>
    </source>
</reference>
<dbReference type="GO" id="GO:0006412">
    <property type="term" value="P:translation"/>
    <property type="evidence" value="ECO:0007669"/>
    <property type="project" value="InterPro"/>
</dbReference>
<dbReference type="InterPro" id="IPR038582">
    <property type="entry name" value="Ribosomal_eS31_euk-type_sf"/>
</dbReference>
<evidence type="ECO:0000313" key="11">
    <source>
        <dbReference type="EMBL" id="KAA0169275.1"/>
    </source>
</evidence>
<evidence type="ECO:0000313" key="16">
    <source>
        <dbReference type="Proteomes" id="UP000325113"/>
    </source>
</evidence>
<dbReference type="PANTHER" id="PTHR10666">
    <property type="entry name" value="UBIQUITIN"/>
    <property type="match status" value="1"/>
</dbReference>
<organism evidence="9 14">
    <name type="scientific">Cafeteria roenbergensis</name>
    <name type="common">Marine flagellate</name>
    <dbReference type="NCBI Taxonomy" id="33653"/>
    <lineage>
        <taxon>Eukaryota</taxon>
        <taxon>Sar</taxon>
        <taxon>Stramenopiles</taxon>
        <taxon>Bigyra</taxon>
        <taxon>Opalozoa</taxon>
        <taxon>Bicosoecida</taxon>
        <taxon>Cafeteriaceae</taxon>
        <taxon>Cafeteria</taxon>
    </lineage>
</organism>
<evidence type="ECO:0000313" key="15">
    <source>
        <dbReference type="Proteomes" id="UP000324907"/>
    </source>
</evidence>
<dbReference type="InterPro" id="IPR011332">
    <property type="entry name" value="Ribosomal_zn-bd"/>
</dbReference>
<evidence type="ECO:0000313" key="9">
    <source>
        <dbReference type="EMBL" id="KAA0148383.1"/>
    </source>
</evidence>
<keyword evidence="3" id="KW-1017">Isopeptide bond</keyword>
<protein>
    <recommendedName>
        <fullName evidence="7">Ubiquitin-like domain-containing protein</fullName>
    </recommendedName>
</protein>
<dbReference type="GO" id="GO:0003735">
    <property type="term" value="F:structural constituent of ribosome"/>
    <property type="evidence" value="ECO:0007669"/>
    <property type="project" value="InterPro"/>
</dbReference>
<evidence type="ECO:0000313" key="10">
    <source>
        <dbReference type="EMBL" id="KAA0161528.1"/>
    </source>
</evidence>
<evidence type="ECO:0000256" key="3">
    <source>
        <dbReference type="ARBA" id="ARBA00022499"/>
    </source>
</evidence>